<dbReference type="Gene3D" id="3.40.630.30">
    <property type="match status" value="1"/>
</dbReference>
<dbReference type="InterPro" id="IPR016181">
    <property type="entry name" value="Acyl_CoA_acyltransferase"/>
</dbReference>
<accession>A0A0J7IXG7</accession>
<dbReference type="Pfam" id="PF13673">
    <property type="entry name" value="Acetyltransf_10"/>
    <property type="match status" value="1"/>
</dbReference>
<gene>
    <name evidence="2" type="ORF">ACM44_11990</name>
</gene>
<feature type="domain" description="N-acetyltransferase" evidence="1">
    <location>
        <begin position="8"/>
        <end position="151"/>
    </location>
</feature>
<dbReference type="Proteomes" id="UP000035900">
    <property type="component" value="Unassembled WGS sequence"/>
</dbReference>
<dbReference type="PATRIC" id="fig|1304281.5.peg.2575"/>
<comment type="caution">
    <text evidence="2">The sequence shown here is derived from an EMBL/GenBank/DDBJ whole genome shotgun (WGS) entry which is preliminary data.</text>
</comment>
<dbReference type="SUPFAM" id="SSF55729">
    <property type="entry name" value="Acyl-CoA N-acyltransferases (Nat)"/>
    <property type="match status" value="1"/>
</dbReference>
<dbReference type="PROSITE" id="PS51186">
    <property type="entry name" value="GNAT"/>
    <property type="match status" value="1"/>
</dbReference>
<evidence type="ECO:0000313" key="3">
    <source>
        <dbReference type="Proteomes" id="UP000035900"/>
    </source>
</evidence>
<evidence type="ECO:0000259" key="1">
    <source>
        <dbReference type="PROSITE" id="PS51186"/>
    </source>
</evidence>
<name>A0A0J7IXG7_9FLAO</name>
<evidence type="ECO:0000313" key="2">
    <source>
        <dbReference type="EMBL" id="KMQ70509.1"/>
    </source>
</evidence>
<organism evidence="2 3">
    <name type="scientific">Chryseobacterium koreense CCUG 49689</name>
    <dbReference type="NCBI Taxonomy" id="1304281"/>
    <lineage>
        <taxon>Bacteria</taxon>
        <taxon>Pseudomonadati</taxon>
        <taxon>Bacteroidota</taxon>
        <taxon>Flavobacteriia</taxon>
        <taxon>Flavobacteriales</taxon>
        <taxon>Weeksellaceae</taxon>
        <taxon>Chryseobacterium group</taxon>
        <taxon>Chryseobacterium</taxon>
    </lineage>
</organism>
<dbReference type="AlphaFoldDB" id="A0A0J7IXG7"/>
<dbReference type="RefSeq" id="WP_048500287.1">
    <property type="nucleotide sequence ID" value="NZ_LFNG01000017.1"/>
</dbReference>
<reference evidence="2 3" key="1">
    <citation type="journal article" date="2004" name="Int. J. Syst. Evol. Microbiol.">
        <title>Kaistella koreensis gen. nov., sp. nov., a novel member of the Chryseobacterium-Bergeyella-Riemerella branch.</title>
        <authorList>
            <person name="Kim M.K."/>
            <person name="Im W.T."/>
            <person name="Shin Y.K."/>
            <person name="Lim J.H."/>
            <person name="Kim S.H."/>
            <person name="Lee B.C."/>
            <person name="Park M.Y."/>
            <person name="Lee K.Y."/>
            <person name="Lee S.T."/>
        </authorList>
    </citation>
    <scope>NUCLEOTIDE SEQUENCE [LARGE SCALE GENOMIC DNA]</scope>
    <source>
        <strain evidence="2 3">CCUG 49689</strain>
    </source>
</reference>
<keyword evidence="3" id="KW-1185">Reference proteome</keyword>
<dbReference type="EMBL" id="LFNG01000017">
    <property type="protein sequence ID" value="KMQ70509.1"/>
    <property type="molecule type" value="Genomic_DNA"/>
</dbReference>
<sequence>MNVLWKIKSFEQLTTDELYRIMKARVDVFVVEQNCPYPELDGFDDRAVHIWAELQDKVVAYCRVFDRDIKYREASIGRVLTDQKYRNLKLGKTLMAIAISAIEARFRTSEIRISAQDYLLKFYTDLGFRDTGKKYLEDDIPHTEMLKKTLDF</sequence>
<dbReference type="STRING" id="1304281.ACM44_11990"/>
<keyword evidence="2" id="KW-0808">Transferase</keyword>
<dbReference type="OrthoDB" id="9796171at2"/>
<proteinExistence type="predicted"/>
<protein>
    <submittedName>
        <fullName evidence="2">GNAT family acetyltransferase</fullName>
    </submittedName>
</protein>
<dbReference type="GO" id="GO:0016747">
    <property type="term" value="F:acyltransferase activity, transferring groups other than amino-acyl groups"/>
    <property type="evidence" value="ECO:0007669"/>
    <property type="project" value="InterPro"/>
</dbReference>
<dbReference type="InterPro" id="IPR000182">
    <property type="entry name" value="GNAT_dom"/>
</dbReference>
<dbReference type="CDD" id="cd04301">
    <property type="entry name" value="NAT_SF"/>
    <property type="match status" value="1"/>
</dbReference>